<evidence type="ECO:0000256" key="7">
    <source>
        <dbReference type="ARBA" id="ARBA00023012"/>
    </source>
</evidence>
<dbReference type="PRINTS" id="PR00344">
    <property type="entry name" value="BCTRLSENSOR"/>
</dbReference>
<dbReference type="Proteomes" id="UP000620559">
    <property type="component" value="Unassembled WGS sequence"/>
</dbReference>
<dbReference type="Gene3D" id="3.40.50.2300">
    <property type="match status" value="1"/>
</dbReference>
<dbReference type="CDD" id="cd00082">
    <property type="entry name" value="HisKA"/>
    <property type="match status" value="1"/>
</dbReference>
<keyword evidence="5" id="KW-0808">Transferase</keyword>
<keyword evidence="14" id="KW-1185">Reference proteome</keyword>
<evidence type="ECO:0000313" key="13">
    <source>
        <dbReference type="EMBL" id="MBE9213872.1"/>
    </source>
</evidence>
<evidence type="ECO:0000256" key="10">
    <source>
        <dbReference type="SAM" id="Coils"/>
    </source>
</evidence>
<accession>A0A8J7F2T6</accession>
<dbReference type="Gene3D" id="1.10.287.130">
    <property type="match status" value="1"/>
</dbReference>
<dbReference type="InterPro" id="IPR003661">
    <property type="entry name" value="HisK_dim/P_dom"/>
</dbReference>
<keyword evidence="7" id="KW-0902">Two-component regulatory system</keyword>
<dbReference type="Gene3D" id="3.30.565.10">
    <property type="entry name" value="Histidine kinase-like ATPase, C-terminal domain"/>
    <property type="match status" value="1"/>
</dbReference>
<sequence length="415" mass="46654">MEENLKILIIDDDEVDRMAVSRALKAAGIKMNLFEASDYSGAFEILAENEFDCIFVDYLLPGKDGLALVQEIRTSGSKVPLIVLTGQGDEQTAVQLMKAGASDYITKSRITPDLLSATLRNVIRLYQVELQICQSKLEIESYNQRLRESNEQLKKKNKELEEKKEQIHLQNLKLLEASETKSKFLATMSHELRTPLNAIMAFSQMLQRKNKDNFSTSQLEMIQRIHNNGKNLLALINDILDLSKIEAVGLQLNPEELDLSLLIANTVDELRSLKAQKNLELDVKINLQNTKIINDKTRVRQILVNLISNAIKFTDEGMVSIEVKEISDTHVAIFIKDTGIGISANDMKHIFEPFRQINQSISRKYGGTGLGLAITQSLIKMMNGHILVDSELDKGSTFRVELPRCIQVESLIGNG</sequence>
<dbReference type="InterPro" id="IPR011006">
    <property type="entry name" value="CheY-like_superfamily"/>
</dbReference>
<comment type="similarity">
    <text evidence="2">In the N-terminal section; belongs to the phytochrome family.</text>
</comment>
<feature type="domain" description="Response regulatory" evidence="12">
    <location>
        <begin position="6"/>
        <end position="122"/>
    </location>
</feature>
<dbReference type="Pfam" id="PF00072">
    <property type="entry name" value="Response_reg"/>
    <property type="match status" value="1"/>
</dbReference>
<organism evidence="13 14">
    <name type="scientific">Plectonema cf. radiosum LEGE 06105</name>
    <dbReference type="NCBI Taxonomy" id="945769"/>
    <lineage>
        <taxon>Bacteria</taxon>
        <taxon>Bacillati</taxon>
        <taxon>Cyanobacteriota</taxon>
        <taxon>Cyanophyceae</taxon>
        <taxon>Oscillatoriophycideae</taxon>
        <taxon>Oscillatoriales</taxon>
        <taxon>Microcoleaceae</taxon>
        <taxon>Plectonema</taxon>
    </lineage>
</organism>
<dbReference type="GO" id="GO:0009927">
    <property type="term" value="F:histidine phosphotransfer kinase activity"/>
    <property type="evidence" value="ECO:0007669"/>
    <property type="project" value="TreeGrafter"/>
</dbReference>
<evidence type="ECO:0000256" key="4">
    <source>
        <dbReference type="ARBA" id="ARBA00022553"/>
    </source>
</evidence>
<dbReference type="CDD" id="cd16922">
    <property type="entry name" value="HATPase_EvgS-ArcB-TorS-like"/>
    <property type="match status" value="1"/>
</dbReference>
<protein>
    <recommendedName>
        <fullName evidence="8">Circadian input-output histidine kinase CikA</fullName>
        <ecNumber evidence="3">2.7.13.3</ecNumber>
    </recommendedName>
</protein>
<dbReference type="PROSITE" id="PS50110">
    <property type="entry name" value="RESPONSE_REGULATORY"/>
    <property type="match status" value="1"/>
</dbReference>
<name>A0A8J7F2T6_9CYAN</name>
<evidence type="ECO:0000259" key="11">
    <source>
        <dbReference type="PROSITE" id="PS50109"/>
    </source>
</evidence>
<comment type="caution">
    <text evidence="13">The sequence shown here is derived from an EMBL/GenBank/DDBJ whole genome shotgun (WGS) entry which is preliminary data.</text>
</comment>
<dbReference type="SMART" id="SM00387">
    <property type="entry name" value="HATPase_c"/>
    <property type="match status" value="1"/>
</dbReference>
<dbReference type="PANTHER" id="PTHR43047:SF72">
    <property type="entry name" value="OSMOSENSING HISTIDINE PROTEIN KINASE SLN1"/>
    <property type="match status" value="1"/>
</dbReference>
<dbReference type="InterPro" id="IPR001789">
    <property type="entry name" value="Sig_transdc_resp-reg_receiver"/>
</dbReference>
<dbReference type="InterPro" id="IPR003594">
    <property type="entry name" value="HATPase_dom"/>
</dbReference>
<dbReference type="Pfam" id="PF02518">
    <property type="entry name" value="HATPase_c"/>
    <property type="match status" value="1"/>
</dbReference>
<dbReference type="InterPro" id="IPR036890">
    <property type="entry name" value="HATPase_C_sf"/>
</dbReference>
<comment type="catalytic activity">
    <reaction evidence="1">
        <text>ATP + protein L-histidine = ADP + protein N-phospho-L-histidine.</text>
        <dbReference type="EC" id="2.7.13.3"/>
    </reaction>
</comment>
<proteinExistence type="inferred from homology"/>
<feature type="coiled-coil region" evidence="10">
    <location>
        <begin position="136"/>
        <end position="177"/>
    </location>
</feature>
<evidence type="ECO:0000256" key="1">
    <source>
        <dbReference type="ARBA" id="ARBA00000085"/>
    </source>
</evidence>
<dbReference type="SUPFAM" id="SSF47384">
    <property type="entry name" value="Homodimeric domain of signal transducing histidine kinase"/>
    <property type="match status" value="1"/>
</dbReference>
<evidence type="ECO:0000256" key="9">
    <source>
        <dbReference type="PROSITE-ProRule" id="PRU00169"/>
    </source>
</evidence>
<dbReference type="AlphaFoldDB" id="A0A8J7F2T6"/>
<reference evidence="13" key="1">
    <citation type="submission" date="2020-10" db="EMBL/GenBank/DDBJ databases">
        <authorList>
            <person name="Castelo-Branco R."/>
            <person name="Eusebio N."/>
            <person name="Adriana R."/>
            <person name="Vieira A."/>
            <person name="Brugerolle De Fraissinette N."/>
            <person name="Rezende De Castro R."/>
            <person name="Schneider M.P."/>
            <person name="Vasconcelos V."/>
            <person name="Leao P.N."/>
        </authorList>
    </citation>
    <scope>NUCLEOTIDE SEQUENCE</scope>
    <source>
        <strain evidence="13">LEGE 06105</strain>
    </source>
</reference>
<evidence type="ECO:0000256" key="8">
    <source>
        <dbReference type="ARBA" id="ARBA00074306"/>
    </source>
</evidence>
<keyword evidence="4 9" id="KW-0597">Phosphoprotein</keyword>
<dbReference type="SUPFAM" id="SSF52172">
    <property type="entry name" value="CheY-like"/>
    <property type="match status" value="1"/>
</dbReference>
<dbReference type="RefSeq" id="WP_193921143.1">
    <property type="nucleotide sequence ID" value="NZ_JADEWL010000044.1"/>
</dbReference>
<feature type="domain" description="Histidine kinase" evidence="11">
    <location>
        <begin position="187"/>
        <end position="406"/>
    </location>
</feature>
<dbReference type="CDD" id="cd00156">
    <property type="entry name" value="REC"/>
    <property type="match status" value="1"/>
</dbReference>
<evidence type="ECO:0000313" key="14">
    <source>
        <dbReference type="Proteomes" id="UP000620559"/>
    </source>
</evidence>
<dbReference type="InterPro" id="IPR005467">
    <property type="entry name" value="His_kinase_dom"/>
</dbReference>
<keyword evidence="10" id="KW-0175">Coiled coil</keyword>
<dbReference type="SMART" id="SM00448">
    <property type="entry name" value="REC"/>
    <property type="match status" value="1"/>
</dbReference>
<evidence type="ECO:0000256" key="3">
    <source>
        <dbReference type="ARBA" id="ARBA00012438"/>
    </source>
</evidence>
<dbReference type="EMBL" id="JADEWL010000044">
    <property type="protein sequence ID" value="MBE9213872.1"/>
    <property type="molecule type" value="Genomic_DNA"/>
</dbReference>
<dbReference type="FunFam" id="3.30.565.10:FF:000010">
    <property type="entry name" value="Sensor histidine kinase RcsC"/>
    <property type="match status" value="1"/>
</dbReference>
<dbReference type="PANTHER" id="PTHR43047">
    <property type="entry name" value="TWO-COMPONENT HISTIDINE PROTEIN KINASE"/>
    <property type="match status" value="1"/>
</dbReference>
<evidence type="ECO:0000259" key="12">
    <source>
        <dbReference type="PROSITE" id="PS50110"/>
    </source>
</evidence>
<dbReference type="InterPro" id="IPR004358">
    <property type="entry name" value="Sig_transdc_His_kin-like_C"/>
</dbReference>
<dbReference type="SMART" id="SM00388">
    <property type="entry name" value="HisKA"/>
    <property type="match status" value="1"/>
</dbReference>
<gene>
    <name evidence="13" type="ORF">IQ247_14555</name>
</gene>
<dbReference type="EC" id="2.7.13.3" evidence="3"/>
<evidence type="ECO:0000256" key="2">
    <source>
        <dbReference type="ARBA" id="ARBA00006402"/>
    </source>
</evidence>
<dbReference type="InterPro" id="IPR036097">
    <property type="entry name" value="HisK_dim/P_sf"/>
</dbReference>
<dbReference type="PROSITE" id="PS50109">
    <property type="entry name" value="HIS_KIN"/>
    <property type="match status" value="1"/>
</dbReference>
<keyword evidence="6" id="KW-0418">Kinase</keyword>
<dbReference type="Pfam" id="PF00512">
    <property type="entry name" value="HisKA"/>
    <property type="match status" value="1"/>
</dbReference>
<dbReference type="SUPFAM" id="SSF55874">
    <property type="entry name" value="ATPase domain of HSP90 chaperone/DNA topoisomerase II/histidine kinase"/>
    <property type="match status" value="1"/>
</dbReference>
<dbReference type="GO" id="GO:0000155">
    <property type="term" value="F:phosphorelay sensor kinase activity"/>
    <property type="evidence" value="ECO:0007669"/>
    <property type="project" value="InterPro"/>
</dbReference>
<dbReference type="GO" id="GO:0005886">
    <property type="term" value="C:plasma membrane"/>
    <property type="evidence" value="ECO:0007669"/>
    <property type="project" value="TreeGrafter"/>
</dbReference>
<feature type="modified residue" description="4-aspartylphosphate" evidence="9">
    <location>
        <position position="57"/>
    </location>
</feature>
<evidence type="ECO:0000256" key="5">
    <source>
        <dbReference type="ARBA" id="ARBA00022679"/>
    </source>
</evidence>
<evidence type="ECO:0000256" key="6">
    <source>
        <dbReference type="ARBA" id="ARBA00022777"/>
    </source>
</evidence>